<keyword evidence="3" id="KW-1185">Reference proteome</keyword>
<evidence type="ECO:0000256" key="1">
    <source>
        <dbReference type="SAM" id="MobiDB-lite"/>
    </source>
</evidence>
<sequence length="173" mass="18533">MPNRSLPLAEQGLLEPLASPYKPPGGRHPTPTPPWEQHMFTLNISQTVPPPPVGSGKQMERSSKPLQGKQKSKGLEPGPYCSSKGRELTGEIKVTPLSVCPCPWVLLASVPTTLILLQQKPQLGQPKTRPMKPMLCCSGLAGLDLVPLQWEGRQLLVPSGIKGIPGAWVSGGL</sequence>
<reference evidence="2 3" key="1">
    <citation type="submission" date="2016-06" db="EMBL/GenBank/DDBJ databases">
        <title>The Draft Genome Sequence and Annotation of the Desert Woodrat Neotoma lepida.</title>
        <authorList>
            <person name="Campbell M."/>
            <person name="Oakeson K.F."/>
            <person name="Yandell M."/>
            <person name="Halpert J.R."/>
            <person name="Dearing D."/>
        </authorList>
    </citation>
    <scope>NUCLEOTIDE SEQUENCE [LARGE SCALE GENOMIC DNA]</scope>
    <source>
        <strain evidence="2">417</strain>
        <tissue evidence="2">Liver</tissue>
    </source>
</reference>
<gene>
    <name evidence="2" type="ORF">A6R68_04245</name>
</gene>
<organism evidence="2 3">
    <name type="scientific">Neotoma lepida</name>
    <name type="common">Desert woodrat</name>
    <dbReference type="NCBI Taxonomy" id="56216"/>
    <lineage>
        <taxon>Eukaryota</taxon>
        <taxon>Metazoa</taxon>
        <taxon>Chordata</taxon>
        <taxon>Craniata</taxon>
        <taxon>Vertebrata</taxon>
        <taxon>Euteleostomi</taxon>
        <taxon>Mammalia</taxon>
        <taxon>Eutheria</taxon>
        <taxon>Euarchontoglires</taxon>
        <taxon>Glires</taxon>
        <taxon>Rodentia</taxon>
        <taxon>Myomorpha</taxon>
        <taxon>Muroidea</taxon>
        <taxon>Cricetidae</taxon>
        <taxon>Neotominae</taxon>
        <taxon>Neotoma</taxon>
    </lineage>
</organism>
<dbReference type="EMBL" id="LZPO01087144">
    <property type="protein sequence ID" value="OBS67220.1"/>
    <property type="molecule type" value="Genomic_DNA"/>
</dbReference>
<comment type="caution">
    <text evidence="2">The sequence shown here is derived from an EMBL/GenBank/DDBJ whole genome shotgun (WGS) entry which is preliminary data.</text>
</comment>
<name>A0A1A6GND0_NEOLE</name>
<evidence type="ECO:0000313" key="2">
    <source>
        <dbReference type="EMBL" id="OBS67220.1"/>
    </source>
</evidence>
<protein>
    <submittedName>
        <fullName evidence="2">Uncharacterized protein</fullName>
    </submittedName>
</protein>
<dbReference type="AlphaFoldDB" id="A0A1A6GND0"/>
<proteinExistence type="predicted"/>
<dbReference type="Proteomes" id="UP000092124">
    <property type="component" value="Unassembled WGS sequence"/>
</dbReference>
<feature type="region of interest" description="Disordered" evidence="1">
    <location>
        <begin position="1"/>
        <end position="85"/>
    </location>
</feature>
<evidence type="ECO:0000313" key="3">
    <source>
        <dbReference type="Proteomes" id="UP000092124"/>
    </source>
</evidence>
<accession>A0A1A6GND0</accession>